<comment type="caution">
    <text evidence="1">The sequence shown here is derived from an EMBL/GenBank/DDBJ whole genome shotgun (WGS) entry which is preliminary data.</text>
</comment>
<dbReference type="RefSeq" id="WP_276828794.1">
    <property type="nucleotide sequence ID" value="NZ_DYVX01000088.1"/>
</dbReference>
<protein>
    <submittedName>
        <fullName evidence="1">Uncharacterized protein</fullName>
    </submittedName>
</protein>
<dbReference type="AlphaFoldDB" id="A0A921LCJ1"/>
<gene>
    <name evidence="1" type="ORF">K8W02_11080</name>
</gene>
<name>A0A921LCJ1_9BACT</name>
<proteinExistence type="predicted"/>
<evidence type="ECO:0000313" key="1">
    <source>
        <dbReference type="EMBL" id="HJF92906.1"/>
    </source>
</evidence>
<evidence type="ECO:0000313" key="2">
    <source>
        <dbReference type="Proteomes" id="UP000717835"/>
    </source>
</evidence>
<accession>A0A921LCJ1</accession>
<reference evidence="1" key="2">
    <citation type="submission" date="2021-09" db="EMBL/GenBank/DDBJ databases">
        <authorList>
            <person name="Gilroy R."/>
        </authorList>
    </citation>
    <scope>NUCLEOTIDE SEQUENCE</scope>
    <source>
        <strain evidence="1">CHK55-1828</strain>
    </source>
</reference>
<dbReference type="Proteomes" id="UP000717835">
    <property type="component" value="Unassembled WGS sequence"/>
</dbReference>
<sequence>MGHYQGYFSQALSHTCFGHAAFSQSPPQLPLQPSLQMLSLAQHSPTFFVHAESQTCTAVSAFASAAFLLPQDITVKENTNITAKNTFVFINPINIKNKPIK</sequence>
<organism evidence="1 2">
    <name type="scientific">Mediterranea massiliensis</name>
    <dbReference type="NCBI Taxonomy" id="1841865"/>
    <lineage>
        <taxon>Bacteria</taxon>
        <taxon>Pseudomonadati</taxon>
        <taxon>Bacteroidota</taxon>
        <taxon>Bacteroidia</taxon>
        <taxon>Bacteroidales</taxon>
        <taxon>Bacteroidaceae</taxon>
        <taxon>Mediterranea</taxon>
    </lineage>
</organism>
<reference evidence="1" key="1">
    <citation type="journal article" date="2021" name="PeerJ">
        <title>Extensive microbial diversity within the chicken gut microbiome revealed by metagenomics and culture.</title>
        <authorList>
            <person name="Gilroy R."/>
            <person name="Ravi A."/>
            <person name="Getino M."/>
            <person name="Pursley I."/>
            <person name="Horton D.L."/>
            <person name="Alikhan N.F."/>
            <person name="Baker D."/>
            <person name="Gharbi K."/>
            <person name="Hall N."/>
            <person name="Watson M."/>
            <person name="Adriaenssens E.M."/>
            <person name="Foster-Nyarko E."/>
            <person name="Jarju S."/>
            <person name="Secka A."/>
            <person name="Antonio M."/>
            <person name="Oren A."/>
            <person name="Chaudhuri R.R."/>
            <person name="La Ragione R."/>
            <person name="Hildebrand F."/>
            <person name="Pallen M.J."/>
        </authorList>
    </citation>
    <scope>NUCLEOTIDE SEQUENCE</scope>
    <source>
        <strain evidence="1">CHK55-1828</strain>
    </source>
</reference>
<dbReference type="EMBL" id="DYVX01000088">
    <property type="protein sequence ID" value="HJF92906.1"/>
    <property type="molecule type" value="Genomic_DNA"/>
</dbReference>